<protein>
    <recommendedName>
        <fullName evidence="2">YCII-related domain-containing protein</fullName>
    </recommendedName>
</protein>
<dbReference type="PANTHER" id="PTHR33606">
    <property type="entry name" value="PROTEIN YCII"/>
    <property type="match status" value="1"/>
</dbReference>
<comment type="caution">
    <text evidence="3">The sequence shown here is derived from an EMBL/GenBank/DDBJ whole genome shotgun (WGS) entry which is preliminary data.</text>
</comment>
<dbReference type="AlphaFoldDB" id="A0A2N9W0K1"/>
<dbReference type="InterPro" id="IPR005545">
    <property type="entry name" value="YCII"/>
</dbReference>
<name>A0A2N9W0K1_9HYPH</name>
<dbReference type="InterPro" id="IPR051807">
    <property type="entry name" value="Sec-metab_biosynth-assoc"/>
</dbReference>
<evidence type="ECO:0000259" key="2">
    <source>
        <dbReference type="Pfam" id="PF03795"/>
    </source>
</evidence>
<proteinExistence type="inferred from homology"/>
<organism evidence="3 4">
    <name type="scientific">Phyllobacterium zundukense</name>
    <dbReference type="NCBI Taxonomy" id="1867719"/>
    <lineage>
        <taxon>Bacteria</taxon>
        <taxon>Pseudomonadati</taxon>
        <taxon>Pseudomonadota</taxon>
        <taxon>Alphaproteobacteria</taxon>
        <taxon>Hyphomicrobiales</taxon>
        <taxon>Phyllobacteriaceae</taxon>
        <taxon>Phyllobacterium</taxon>
    </lineage>
</organism>
<sequence>MQFTLIARDDTTAGTLEKRLAAREKHMERIHAMKAEGTIIDGGALLNDDGKMIGSIVLCEFPDRAALQAYIDSEIYHVDGVWKDIEVLPFRRVQWR</sequence>
<dbReference type="EMBL" id="MZMT01000021">
    <property type="protein sequence ID" value="PIO45269.1"/>
    <property type="molecule type" value="Genomic_DNA"/>
</dbReference>
<dbReference type="Proteomes" id="UP000232163">
    <property type="component" value="Unassembled WGS sequence"/>
</dbReference>
<evidence type="ECO:0000313" key="4">
    <source>
        <dbReference type="Proteomes" id="UP000232163"/>
    </source>
</evidence>
<dbReference type="SUPFAM" id="SSF54909">
    <property type="entry name" value="Dimeric alpha+beta barrel"/>
    <property type="match status" value="1"/>
</dbReference>
<dbReference type="PANTHER" id="PTHR33606:SF3">
    <property type="entry name" value="PROTEIN YCII"/>
    <property type="match status" value="1"/>
</dbReference>
<evidence type="ECO:0000256" key="1">
    <source>
        <dbReference type="ARBA" id="ARBA00007689"/>
    </source>
</evidence>
<accession>A0A2N9W0K1</accession>
<dbReference type="OrthoDB" id="2293521at2"/>
<feature type="domain" description="YCII-related" evidence="2">
    <location>
        <begin position="1"/>
        <end position="91"/>
    </location>
</feature>
<dbReference type="RefSeq" id="WP_100003374.1">
    <property type="nucleotide sequence ID" value="NZ_CP017943.1"/>
</dbReference>
<evidence type="ECO:0000313" key="3">
    <source>
        <dbReference type="EMBL" id="PIO45269.1"/>
    </source>
</evidence>
<dbReference type="Gene3D" id="3.30.70.1060">
    <property type="entry name" value="Dimeric alpha+beta barrel"/>
    <property type="match status" value="1"/>
</dbReference>
<reference evidence="4" key="1">
    <citation type="journal article" date="2017" name="Int J Environ Stud">
        <title>Does the Miocene-Pliocene relict legume Oxytropis triphylla form nitrogen-fixing nodules with a combination of bacterial strains?</title>
        <authorList>
            <person name="Safronova V."/>
            <person name="Belimov A."/>
            <person name="Sazanova A."/>
            <person name="Kuznetsova I."/>
            <person name="Popova J."/>
            <person name="Andronov E."/>
            <person name="Verkhozina A."/>
            <person name="Tikhonovich I."/>
        </authorList>
    </citation>
    <scope>NUCLEOTIDE SEQUENCE [LARGE SCALE GENOMIC DNA]</scope>
    <source>
        <strain evidence="4">Tri-38</strain>
    </source>
</reference>
<dbReference type="Pfam" id="PF03795">
    <property type="entry name" value="YCII"/>
    <property type="match status" value="1"/>
</dbReference>
<dbReference type="InterPro" id="IPR011008">
    <property type="entry name" value="Dimeric_a/b-barrel"/>
</dbReference>
<gene>
    <name evidence="3" type="ORF">B5P45_08410</name>
</gene>
<comment type="similarity">
    <text evidence="1">Belongs to the YciI family.</text>
</comment>
<dbReference type="KEGG" id="pht:BLM14_27775"/>
<keyword evidence="4" id="KW-1185">Reference proteome</keyword>